<dbReference type="EMBL" id="LAZR01002812">
    <property type="protein sequence ID" value="KKN25305.1"/>
    <property type="molecule type" value="Genomic_DNA"/>
</dbReference>
<proteinExistence type="predicted"/>
<accession>A0A0F9P0L5</accession>
<evidence type="ECO:0000313" key="1">
    <source>
        <dbReference type="EMBL" id="KKN25305.1"/>
    </source>
</evidence>
<dbReference type="AlphaFoldDB" id="A0A0F9P0L5"/>
<sequence length="67" mass="7814">MNNEYNFPVSKGTYKKITELSNSLNIEKETLINLAFHELFDLIINDSQIFLEKIGTIEKLRKIINNV</sequence>
<organism evidence="1">
    <name type="scientific">marine sediment metagenome</name>
    <dbReference type="NCBI Taxonomy" id="412755"/>
    <lineage>
        <taxon>unclassified sequences</taxon>
        <taxon>metagenomes</taxon>
        <taxon>ecological metagenomes</taxon>
    </lineage>
</organism>
<protein>
    <submittedName>
        <fullName evidence="1">Uncharacterized protein</fullName>
    </submittedName>
</protein>
<comment type="caution">
    <text evidence="1">The sequence shown here is derived from an EMBL/GenBank/DDBJ whole genome shotgun (WGS) entry which is preliminary data.</text>
</comment>
<reference evidence="1" key="1">
    <citation type="journal article" date="2015" name="Nature">
        <title>Complex archaea that bridge the gap between prokaryotes and eukaryotes.</title>
        <authorList>
            <person name="Spang A."/>
            <person name="Saw J.H."/>
            <person name="Jorgensen S.L."/>
            <person name="Zaremba-Niedzwiedzka K."/>
            <person name="Martijn J."/>
            <person name="Lind A.E."/>
            <person name="van Eijk R."/>
            <person name="Schleper C."/>
            <person name="Guy L."/>
            <person name="Ettema T.J."/>
        </authorList>
    </citation>
    <scope>NUCLEOTIDE SEQUENCE</scope>
</reference>
<name>A0A0F9P0L5_9ZZZZ</name>
<gene>
    <name evidence="1" type="ORF">LCGC14_0886150</name>
</gene>